<reference evidence="1 2" key="1">
    <citation type="submission" date="2019-04" db="EMBL/GenBank/DDBJ databases">
        <title>Microbes associate with the intestines of laboratory mice.</title>
        <authorList>
            <person name="Navarre W."/>
            <person name="Wong E."/>
            <person name="Huang K."/>
            <person name="Tropini C."/>
            <person name="Ng K."/>
            <person name="Yu B."/>
        </authorList>
    </citation>
    <scope>NUCLEOTIDE SEQUENCE [LARGE SCALE GENOMIC DNA]</scope>
    <source>
        <strain evidence="1 2">NM26_J9</strain>
    </source>
</reference>
<proteinExistence type="predicted"/>
<dbReference type="Proteomes" id="UP000306855">
    <property type="component" value="Unassembled WGS sequence"/>
</dbReference>
<name>A0A4S2ECK6_9LACO</name>
<protein>
    <submittedName>
        <fullName evidence="1">Uncharacterized protein</fullName>
    </submittedName>
</protein>
<dbReference type="RefSeq" id="WP_135942539.1">
    <property type="nucleotide sequence ID" value="NZ_CABIVU010000020.1"/>
</dbReference>
<comment type="caution">
    <text evidence="1">The sequence shown here is derived from an EMBL/GenBank/DDBJ whole genome shotgun (WGS) entry which is preliminary data.</text>
</comment>
<evidence type="ECO:0000313" key="1">
    <source>
        <dbReference type="EMBL" id="TGY51381.1"/>
    </source>
</evidence>
<dbReference type="AlphaFoldDB" id="A0A4S2ECK6"/>
<dbReference type="EMBL" id="SRYK01000131">
    <property type="protein sequence ID" value="TGY51381.1"/>
    <property type="molecule type" value="Genomic_DNA"/>
</dbReference>
<gene>
    <name evidence="1" type="ORF">E5340_11570</name>
</gene>
<sequence length="172" mass="20821">MFDICKLQKLTIEKNKTKMFFSTAHDRSLYQVPHTNNTQAQAKPLDFLGFIFDGHSVYLRNSSIYKYHYRGKRTIKLMDAFFKDRKYIEANNQVPYYSERTKLSKKDHDSKRNYRLRRRSIQLYLSDTPIPQRNMQSYATRAQKQLNSGRYRVKVLKQVQKQISYFRKRGWQ</sequence>
<accession>A0A4S2ECK6</accession>
<organism evidence="1 2">
    <name type="scientific">Ligilactobacillus murinus</name>
    <dbReference type="NCBI Taxonomy" id="1622"/>
    <lineage>
        <taxon>Bacteria</taxon>
        <taxon>Bacillati</taxon>
        <taxon>Bacillota</taxon>
        <taxon>Bacilli</taxon>
        <taxon>Lactobacillales</taxon>
        <taxon>Lactobacillaceae</taxon>
        <taxon>Ligilactobacillus</taxon>
    </lineage>
</organism>
<evidence type="ECO:0000313" key="2">
    <source>
        <dbReference type="Proteomes" id="UP000306855"/>
    </source>
</evidence>